<dbReference type="SUPFAM" id="SSF53448">
    <property type="entry name" value="Nucleotide-diphospho-sugar transferases"/>
    <property type="match status" value="1"/>
</dbReference>
<feature type="domain" description="Glycosyltransferase 2-like" evidence="3">
    <location>
        <begin position="8"/>
        <end position="144"/>
    </location>
</feature>
<proteinExistence type="predicted"/>
<sequence>MANTPLASIIVPIYNVGPYLLQCLESIRSQTFTNFEAICIDDGSTDDSGDILDAIAQEDERFVVVHRENAGYGSAMNEGIARARGSYIGIVEPDDYLEPSMLEVLIDAAERHNEPDIIKASYWRICQAGTPEEHCEPSFHTGRIEPVDRIFTIGEHADLLLYHPSIWTALYRRDFLSSEGIRFLECPGAGWVDNPFLMETMCAARSIVYIDEPLYCYREFSEELSGGLKDPRIIAERWIDMDEVLKRRGVTAPAVREAHLCRGCAYLEMLEHDFDPQNSEVRALIDAMLQRMDSGVIKHSTNMEPSFKRAYIQALMPLDRLRYHFKR</sequence>
<dbReference type="GO" id="GO:0016757">
    <property type="term" value="F:glycosyltransferase activity"/>
    <property type="evidence" value="ECO:0007669"/>
    <property type="project" value="UniProtKB-KW"/>
</dbReference>
<accession>A0A3N0J167</accession>
<gene>
    <name evidence="4" type="ORF">C1876_04525</name>
    <name evidence="5" type="ORF">DMP09_04710</name>
</gene>
<reference evidence="4 6" key="1">
    <citation type="journal article" date="2018" name="Elife">
        <title>Discovery and characterization of a prevalent human gut bacterial enzyme sufficient for the inactivation of a family of plant toxins.</title>
        <authorList>
            <person name="Koppel N."/>
            <person name="Bisanz J.E."/>
            <person name="Pandelia M.E."/>
            <person name="Turnbaugh P.J."/>
            <person name="Balskus E.P."/>
        </authorList>
    </citation>
    <scope>NUCLEOTIDE SEQUENCE [LARGE SCALE GENOMIC DNA]</scope>
    <source>
        <strain evidence="4 6">DSM 16107</strain>
    </source>
</reference>
<dbReference type="CDD" id="cd00761">
    <property type="entry name" value="Glyco_tranf_GTA_type"/>
    <property type="match status" value="1"/>
</dbReference>
<dbReference type="InterPro" id="IPR029044">
    <property type="entry name" value="Nucleotide-diphossugar_trans"/>
</dbReference>
<evidence type="ECO:0000313" key="7">
    <source>
        <dbReference type="Proteomes" id="UP000270112"/>
    </source>
</evidence>
<comment type="caution">
    <text evidence="5">The sequence shown here is derived from an EMBL/GenBank/DDBJ whole genome shotgun (WGS) entry which is preliminary data.</text>
</comment>
<dbReference type="EMBL" id="QICC01000012">
    <property type="protein sequence ID" value="RNM42440.1"/>
    <property type="molecule type" value="Genomic_DNA"/>
</dbReference>
<reference evidence="5" key="3">
    <citation type="journal article" date="2019" name="Microbiol. Resour. Announc.">
        <title>Draft Genome Sequences of Type Strains of Gordonibacter faecihominis, Paraeggerthella hongkongensis, Parvibacter caecicola,Slackia equolifaciens, Slackia faecicanis, and Slackia isoflavoniconvertens.</title>
        <authorList>
            <person name="Danylec N."/>
            <person name="Stoll D.A."/>
            <person name="Dotsch A."/>
            <person name="Huch M."/>
        </authorList>
    </citation>
    <scope>NUCLEOTIDE SEQUENCE</scope>
    <source>
        <strain evidence="5">DSM 16107</strain>
    </source>
</reference>
<evidence type="ECO:0000256" key="1">
    <source>
        <dbReference type="ARBA" id="ARBA00022676"/>
    </source>
</evidence>
<evidence type="ECO:0000313" key="4">
    <source>
        <dbReference type="EMBL" id="RDB70495.1"/>
    </source>
</evidence>
<dbReference type="Proteomes" id="UP000253817">
    <property type="component" value="Unassembled WGS sequence"/>
</dbReference>
<evidence type="ECO:0000256" key="2">
    <source>
        <dbReference type="ARBA" id="ARBA00022679"/>
    </source>
</evidence>
<keyword evidence="1" id="KW-0328">Glycosyltransferase</keyword>
<dbReference type="PANTHER" id="PTHR22916">
    <property type="entry name" value="GLYCOSYLTRANSFERASE"/>
    <property type="match status" value="1"/>
</dbReference>
<dbReference type="Proteomes" id="UP000270112">
    <property type="component" value="Unassembled WGS sequence"/>
</dbReference>
<evidence type="ECO:0000313" key="5">
    <source>
        <dbReference type="EMBL" id="RNM42440.1"/>
    </source>
</evidence>
<evidence type="ECO:0000313" key="6">
    <source>
        <dbReference type="Proteomes" id="UP000253817"/>
    </source>
</evidence>
<dbReference type="OrthoDB" id="1666828at2"/>
<dbReference type="AlphaFoldDB" id="A0A3N0J167"/>
<dbReference type="RefSeq" id="WP_114545523.1">
    <property type="nucleotide sequence ID" value="NZ_PPTT01000005.1"/>
</dbReference>
<dbReference type="Pfam" id="PF00535">
    <property type="entry name" value="Glycos_transf_2"/>
    <property type="match status" value="1"/>
</dbReference>
<keyword evidence="6" id="KW-1185">Reference proteome</keyword>
<evidence type="ECO:0000259" key="3">
    <source>
        <dbReference type="Pfam" id="PF00535"/>
    </source>
</evidence>
<reference evidence="7" key="2">
    <citation type="submission" date="2018-05" db="EMBL/GenBank/DDBJ databases">
        <title>Genome Sequencing of selected type strains of the family Eggerthellaceae.</title>
        <authorList>
            <person name="Danylec N."/>
            <person name="Stoll D.A."/>
            <person name="Doetsch A."/>
            <person name="Huch M."/>
        </authorList>
    </citation>
    <scope>NUCLEOTIDE SEQUENCE [LARGE SCALE GENOMIC DNA]</scope>
    <source>
        <strain evidence="7">DSM 16107</strain>
    </source>
</reference>
<organism evidence="5 7">
    <name type="scientific">Eggerthella sinensis</name>
    <dbReference type="NCBI Taxonomy" id="242230"/>
    <lineage>
        <taxon>Bacteria</taxon>
        <taxon>Bacillati</taxon>
        <taxon>Actinomycetota</taxon>
        <taxon>Coriobacteriia</taxon>
        <taxon>Eggerthellales</taxon>
        <taxon>Eggerthellaceae</taxon>
        <taxon>Eggerthella</taxon>
    </lineage>
</organism>
<dbReference type="PANTHER" id="PTHR22916:SF51">
    <property type="entry name" value="GLYCOSYLTRANSFERASE EPSH-RELATED"/>
    <property type="match status" value="1"/>
</dbReference>
<dbReference type="Gene3D" id="3.90.550.10">
    <property type="entry name" value="Spore Coat Polysaccharide Biosynthesis Protein SpsA, Chain A"/>
    <property type="match status" value="1"/>
</dbReference>
<dbReference type="EMBL" id="PPTT01000005">
    <property type="protein sequence ID" value="RDB70495.1"/>
    <property type="molecule type" value="Genomic_DNA"/>
</dbReference>
<name>A0A3N0J167_9ACTN</name>
<dbReference type="InterPro" id="IPR001173">
    <property type="entry name" value="Glyco_trans_2-like"/>
</dbReference>
<protein>
    <submittedName>
        <fullName evidence="5">Glycosyl transferase family 2</fullName>
    </submittedName>
</protein>
<keyword evidence="2 5" id="KW-0808">Transferase</keyword>